<reference evidence="1" key="1">
    <citation type="submission" date="2019-12" db="EMBL/GenBank/DDBJ databases">
        <title>Genome sequencing and annotation of Brassica cretica.</title>
        <authorList>
            <person name="Studholme D.J."/>
            <person name="Sarris P."/>
        </authorList>
    </citation>
    <scope>NUCLEOTIDE SEQUENCE</scope>
    <source>
        <strain evidence="1">PFS-109/04</strain>
        <tissue evidence="1">Leaf</tissue>
    </source>
</reference>
<name>A0A8S9QKP8_BRACR</name>
<dbReference type="EMBL" id="QGKX02000996">
    <property type="protein sequence ID" value="KAF3552963.1"/>
    <property type="molecule type" value="Genomic_DNA"/>
</dbReference>
<accession>A0A8S9QKP8</accession>
<protein>
    <submittedName>
        <fullName evidence="1">Uncharacterized protein</fullName>
    </submittedName>
</protein>
<dbReference type="AlphaFoldDB" id="A0A8S9QKP8"/>
<comment type="caution">
    <text evidence="1">The sequence shown here is derived from an EMBL/GenBank/DDBJ whole genome shotgun (WGS) entry which is preliminary data.</text>
</comment>
<evidence type="ECO:0000313" key="2">
    <source>
        <dbReference type="Proteomes" id="UP000712600"/>
    </source>
</evidence>
<gene>
    <name evidence="1" type="ORF">F2Q69_00012801</name>
</gene>
<dbReference type="Proteomes" id="UP000712600">
    <property type="component" value="Unassembled WGS sequence"/>
</dbReference>
<proteinExistence type="predicted"/>
<evidence type="ECO:0000313" key="1">
    <source>
        <dbReference type="EMBL" id="KAF3552963.1"/>
    </source>
</evidence>
<sequence>MNSNGELDGMKGRTKVAEWPSIFPSQSIAGWDAPVQQKGDLDPLLDMTHKSNGKEKFAWS</sequence>
<organism evidence="1 2">
    <name type="scientific">Brassica cretica</name>
    <name type="common">Mustard</name>
    <dbReference type="NCBI Taxonomy" id="69181"/>
    <lineage>
        <taxon>Eukaryota</taxon>
        <taxon>Viridiplantae</taxon>
        <taxon>Streptophyta</taxon>
        <taxon>Embryophyta</taxon>
        <taxon>Tracheophyta</taxon>
        <taxon>Spermatophyta</taxon>
        <taxon>Magnoliopsida</taxon>
        <taxon>eudicotyledons</taxon>
        <taxon>Gunneridae</taxon>
        <taxon>Pentapetalae</taxon>
        <taxon>rosids</taxon>
        <taxon>malvids</taxon>
        <taxon>Brassicales</taxon>
        <taxon>Brassicaceae</taxon>
        <taxon>Brassiceae</taxon>
        <taxon>Brassica</taxon>
    </lineage>
</organism>